<keyword evidence="2" id="KW-1185">Reference proteome</keyword>
<gene>
    <name evidence="1" type="ordered locus">HMPREF0573_11355</name>
</gene>
<protein>
    <submittedName>
        <fullName evidence="1">Uncharacterized protein</fullName>
    </submittedName>
</protein>
<organism evidence="1 2">
    <name type="scientific">Mobiluncus curtisii (strain ATCC 43063 / DSM 2711 / V125)</name>
    <name type="common">Falcivibrio vaginalis</name>
    <dbReference type="NCBI Taxonomy" id="548479"/>
    <lineage>
        <taxon>Bacteria</taxon>
        <taxon>Bacillati</taxon>
        <taxon>Actinomycetota</taxon>
        <taxon>Actinomycetes</taxon>
        <taxon>Actinomycetales</taxon>
        <taxon>Actinomycetaceae</taxon>
        <taxon>Mobiluncus</taxon>
    </lineage>
</organism>
<evidence type="ECO:0000313" key="2">
    <source>
        <dbReference type="Proteomes" id="UP000006742"/>
    </source>
</evidence>
<sequence length="95" mass="10450">MGGLHMDEGEEEIRLVLQHLLDHKIISEKEFTGMCTAIKYDGTLTALAGISAAVQNDPNAIPSELLDEILALEPVFDEGYYEEMLDALADRTAMP</sequence>
<accession>D6ZGB6</accession>
<dbReference type="HOGENOM" id="CLU_190670_0_0_11"/>
<evidence type="ECO:0000313" key="1">
    <source>
        <dbReference type="EMBL" id="ADI67674.1"/>
    </source>
</evidence>
<name>D6ZGB6_MOBCV</name>
<dbReference type="AlphaFoldDB" id="D6ZGB6"/>
<dbReference type="KEGG" id="mcu:HMPREF0573_11355"/>
<proteinExistence type="predicted"/>
<dbReference type="Proteomes" id="UP000006742">
    <property type="component" value="Chromosome"/>
</dbReference>
<reference evidence="2" key="1">
    <citation type="submission" date="2010-03" db="EMBL/GenBank/DDBJ databases">
        <title>Complete sequence of Mobiluncus curtisii ATCC 43063.</title>
        <authorList>
            <person name="Muzny D."/>
            <person name="Qin X."/>
            <person name="Deng J."/>
            <person name="Jiang H."/>
            <person name="Liu Y."/>
            <person name="Qu J."/>
            <person name="Song X.-Z."/>
            <person name="Zhang L."/>
            <person name="Thornton R."/>
            <person name="Coyle M."/>
            <person name="Francisco L."/>
            <person name="Jackson L."/>
            <person name="Javaid M."/>
            <person name="Korchina V."/>
            <person name="Kovar C."/>
            <person name="Mata R."/>
            <person name="Mathew T."/>
            <person name="Ngo R."/>
            <person name="Nguyen L."/>
            <person name="Nguyen N."/>
            <person name="Okwuonu G."/>
            <person name="Ongeri F."/>
            <person name="Pham C."/>
            <person name="Simmons D."/>
            <person name="Wilczek-Boney K."/>
            <person name="Hale W."/>
            <person name="Jakkamsetti A."/>
            <person name="Pham P."/>
            <person name="Ruth R."/>
            <person name="San Lucas F."/>
            <person name="Warren J."/>
            <person name="Zhang J."/>
            <person name="Zhao Z."/>
            <person name="Zhou C."/>
            <person name="Zhu D."/>
            <person name="Lee S."/>
            <person name="Bess C."/>
            <person name="Blankenburg K."/>
            <person name="Forbes L."/>
            <person name="Fu Q."/>
            <person name="Gubbala S."/>
            <person name="Hirani K."/>
            <person name="Jayaseelan J.C."/>
            <person name="Lara F."/>
            <person name="Munidasa M."/>
            <person name="Palculict T."/>
            <person name="Patil S."/>
            <person name="Pu L.-L."/>
            <person name="Saada N."/>
            <person name="Tang L."/>
            <person name="Weissenberger G."/>
            <person name="Zhu Y."/>
            <person name="Hemphill L."/>
            <person name="Shang Y."/>
            <person name="Youmans B."/>
            <person name="Ayvaz T."/>
            <person name="Ross M."/>
            <person name="Santibanez J."/>
            <person name="Aqrawi P."/>
            <person name="Gross S."/>
            <person name="Joshi V."/>
            <person name="Fowler G."/>
            <person name="Nazareth L."/>
            <person name="Reid J."/>
            <person name="Worley K."/>
            <person name="Petrosino J."/>
            <person name="Highlander S."/>
            <person name="Gibbs R."/>
            <person name="Gibbs R."/>
        </authorList>
    </citation>
    <scope>NUCLEOTIDE SEQUENCE [LARGE SCALE GENOMIC DNA]</scope>
    <source>
        <strain evidence="2">ATCC 43063 / DSM 2711 / V125</strain>
    </source>
</reference>
<dbReference type="EMBL" id="CP001992">
    <property type="protein sequence ID" value="ADI67674.1"/>
    <property type="molecule type" value="Genomic_DNA"/>
</dbReference>
<dbReference type="STRING" id="548479.HMPREF0573_11355"/>